<evidence type="ECO:0000259" key="2">
    <source>
        <dbReference type="Pfam" id="PF09314"/>
    </source>
</evidence>
<feature type="domain" description="Glycosyl transferase family 1" evidence="1">
    <location>
        <begin position="197"/>
        <end position="311"/>
    </location>
</feature>
<dbReference type="Gene3D" id="3.40.50.2000">
    <property type="entry name" value="Glycogen Phosphorylase B"/>
    <property type="match status" value="2"/>
</dbReference>
<dbReference type="OrthoDB" id="9792269at2"/>
<name>A0A1U9Z048_9HYPH</name>
<keyword evidence="3" id="KW-0808">Transferase</keyword>
<dbReference type="InterPro" id="IPR001296">
    <property type="entry name" value="Glyco_trans_1"/>
</dbReference>
<dbReference type="GO" id="GO:0016757">
    <property type="term" value="F:glycosyltransferase activity"/>
    <property type="evidence" value="ECO:0007669"/>
    <property type="project" value="InterPro"/>
</dbReference>
<evidence type="ECO:0000259" key="1">
    <source>
        <dbReference type="Pfam" id="PF00534"/>
    </source>
</evidence>
<feature type="domain" description="DUF1972" evidence="2">
    <location>
        <begin position="6"/>
        <end position="178"/>
    </location>
</feature>
<protein>
    <submittedName>
        <fullName evidence="3">Glycosyl transferases group 1</fullName>
    </submittedName>
</protein>
<evidence type="ECO:0000313" key="3">
    <source>
        <dbReference type="EMBL" id="AQZ51038.1"/>
    </source>
</evidence>
<dbReference type="Pfam" id="PF00534">
    <property type="entry name" value="Glycos_transf_1"/>
    <property type="match status" value="1"/>
</dbReference>
<dbReference type="AlphaFoldDB" id="A0A1U9Z048"/>
<dbReference type="PANTHER" id="PTHR46401">
    <property type="entry name" value="GLYCOSYLTRANSFERASE WBBK-RELATED"/>
    <property type="match status" value="1"/>
</dbReference>
<dbReference type="STRING" id="1122214.Mame_01691"/>
<dbReference type="RefSeq" id="WP_018066155.1">
    <property type="nucleotide sequence ID" value="NZ_AQWH01000020.1"/>
</dbReference>
<dbReference type="PANTHER" id="PTHR46401:SF8">
    <property type="entry name" value="BLL6006 PROTEIN"/>
    <property type="match status" value="1"/>
</dbReference>
<dbReference type="KEGG" id="mmed:Mame_01691"/>
<dbReference type="InterPro" id="IPR015393">
    <property type="entry name" value="DUF1972"/>
</dbReference>
<proteinExistence type="predicted"/>
<dbReference type="EMBL" id="CP020330">
    <property type="protein sequence ID" value="AQZ51038.1"/>
    <property type="molecule type" value="Genomic_DNA"/>
</dbReference>
<gene>
    <name evidence="3" type="ORF">Mame_01691</name>
</gene>
<keyword evidence="4" id="KW-1185">Reference proteome</keyword>
<dbReference type="Proteomes" id="UP000191135">
    <property type="component" value="Chromosome"/>
</dbReference>
<dbReference type="SUPFAM" id="SSF53756">
    <property type="entry name" value="UDP-Glycosyltransferase/glycogen phosphorylase"/>
    <property type="match status" value="1"/>
</dbReference>
<organism evidence="3 4">
    <name type="scientific">Martelella mediterranea DSM 17316</name>
    <dbReference type="NCBI Taxonomy" id="1122214"/>
    <lineage>
        <taxon>Bacteria</taxon>
        <taxon>Pseudomonadati</taxon>
        <taxon>Pseudomonadota</taxon>
        <taxon>Alphaproteobacteria</taxon>
        <taxon>Hyphomicrobiales</taxon>
        <taxon>Aurantimonadaceae</taxon>
        <taxon>Martelella</taxon>
    </lineage>
</organism>
<accession>A0A1U9Z048</accession>
<sequence>MSGHRIAIIGTVGVPACYGGFETLVDNLLEYNELSSLPHTLTVYCSKLAYERRLDTYRGARLVYIPLKANGAQSIPYDVWSLLSAIRGGADTLLLLGVSGAIALPLIRFFTRTRIVTNIDGLEWRREKWGRFQRWFLKLSEALAVRHSHVVISDNGAISEYVEREYGKTPSTIAYGGDHAIRPDPIPLNEVELPLRYAFNVCRIEPENNVHMMLEAFEHRNDIPLVCVGNWDRSAYGQELKRRYADASGIRILDPVYDVGKLRTLRENASFYIHGHSAGGTNPSLIEAMQFGVPVFAFDCAFNRHSTEDKALFFKSAADLVELLEGTDAETMKQVGAEMRRISEARYTWSVVAKSYFDCLDW</sequence>
<reference evidence="3 4" key="1">
    <citation type="submission" date="2017-03" db="EMBL/GenBank/DDBJ databases">
        <title>Foreign affairs: Plasmid Transfer between Roseobacters and Rhizobia.</title>
        <authorList>
            <person name="Bartling P."/>
            <person name="Bunk B."/>
            <person name="Overmann J."/>
            <person name="Brinkmann H."/>
            <person name="Petersen J."/>
        </authorList>
    </citation>
    <scope>NUCLEOTIDE SEQUENCE [LARGE SCALE GENOMIC DNA]</scope>
    <source>
        <strain evidence="3 4">MACL11</strain>
    </source>
</reference>
<dbReference type="Pfam" id="PF09314">
    <property type="entry name" value="DUF1972"/>
    <property type="match status" value="1"/>
</dbReference>
<evidence type="ECO:0000313" key="4">
    <source>
        <dbReference type="Proteomes" id="UP000191135"/>
    </source>
</evidence>